<evidence type="ECO:0000313" key="5">
    <source>
        <dbReference type="Proteomes" id="UP000054709"/>
    </source>
</evidence>
<keyword evidence="1" id="KW-0175">Coiled coil</keyword>
<evidence type="ECO:0000256" key="3">
    <source>
        <dbReference type="SAM" id="Phobius"/>
    </source>
</evidence>
<feature type="compositionally biased region" description="Basic and acidic residues" evidence="2">
    <location>
        <begin position="130"/>
        <end position="167"/>
    </location>
</feature>
<organism evidence="4 5">
    <name type="scientific">Paenibacillus etheri</name>
    <dbReference type="NCBI Taxonomy" id="1306852"/>
    <lineage>
        <taxon>Bacteria</taxon>
        <taxon>Bacillati</taxon>
        <taxon>Bacillota</taxon>
        <taxon>Bacilli</taxon>
        <taxon>Bacillales</taxon>
        <taxon>Paenibacillaceae</taxon>
        <taxon>Paenibacillus</taxon>
    </lineage>
</organism>
<evidence type="ECO:0000256" key="1">
    <source>
        <dbReference type="SAM" id="Coils"/>
    </source>
</evidence>
<comment type="caution">
    <text evidence="4">The sequence shown here is derived from an EMBL/GenBank/DDBJ whole genome shotgun (WGS) entry which is preliminary data.</text>
</comment>
<dbReference type="AlphaFoldDB" id="A0A0W1B0E6"/>
<name>A0A0W1B0E6_9BACL</name>
<dbReference type="RefSeq" id="WP_060622571.1">
    <property type="nucleotide sequence ID" value="NZ_LCZJ02000018.1"/>
</dbReference>
<dbReference type="InterPro" id="IPR038503">
    <property type="entry name" value="SpoIIIAH_sf"/>
</dbReference>
<keyword evidence="3" id="KW-0812">Transmembrane</keyword>
<feature type="compositionally biased region" description="Low complexity" evidence="2">
    <location>
        <begin position="168"/>
        <end position="178"/>
    </location>
</feature>
<feature type="compositionally biased region" description="Polar residues" evidence="2">
    <location>
        <begin position="120"/>
        <end position="129"/>
    </location>
</feature>
<dbReference type="InterPro" id="IPR024232">
    <property type="entry name" value="SpoIIIAH"/>
</dbReference>
<feature type="region of interest" description="Disordered" evidence="2">
    <location>
        <begin position="81"/>
        <end position="186"/>
    </location>
</feature>
<evidence type="ECO:0000313" key="4">
    <source>
        <dbReference type="EMBL" id="KTD87017.1"/>
    </source>
</evidence>
<dbReference type="Pfam" id="PF12685">
    <property type="entry name" value="SpoIIIAH"/>
    <property type="match status" value="1"/>
</dbReference>
<dbReference type="Gene3D" id="1.10.287.4300">
    <property type="entry name" value="Stage III sporulation protein AH-like"/>
    <property type="match status" value="1"/>
</dbReference>
<dbReference type="Proteomes" id="UP000054709">
    <property type="component" value="Unassembled WGS sequence"/>
</dbReference>
<evidence type="ECO:0000256" key="2">
    <source>
        <dbReference type="SAM" id="MobiDB-lite"/>
    </source>
</evidence>
<dbReference type="EMBL" id="LCZJ02000018">
    <property type="protein sequence ID" value="KTD87017.1"/>
    <property type="molecule type" value="Genomic_DNA"/>
</dbReference>
<feature type="compositionally biased region" description="Low complexity" evidence="2">
    <location>
        <begin position="85"/>
        <end position="107"/>
    </location>
</feature>
<gene>
    <name evidence="4" type="ORF">UQ64_09225</name>
</gene>
<feature type="coiled-coil region" evidence="1">
    <location>
        <begin position="236"/>
        <end position="263"/>
    </location>
</feature>
<reference evidence="4 5" key="1">
    <citation type="journal article" date="2015" name="Int. Biodeterior. Biodegradation">
        <title>Physiological and genetic screening methods for the isolation of methyl tert-butyl ether-degrading bacteria for bioremediation purposes.</title>
        <authorList>
            <person name="Guisado I.M."/>
            <person name="Purswani J."/>
            <person name="Gonzalez Lopez J."/>
            <person name="Pozo C."/>
        </authorList>
    </citation>
    <scope>NUCLEOTIDE SEQUENCE [LARGE SCALE GENOMIC DNA]</scope>
    <source>
        <strain evidence="4 5">SH7</strain>
    </source>
</reference>
<evidence type="ECO:0008006" key="6">
    <source>
        <dbReference type="Google" id="ProtNLM"/>
    </source>
</evidence>
<keyword evidence="3" id="KW-0472">Membrane</keyword>
<dbReference type="OrthoDB" id="2665883at2"/>
<sequence>MNGKRQTIWLVSMLSLMVVLSAYYLFTEDSGASVPKDTAGTMQVDSLKKDTASAALPTVGDKGIVVNEVVNQGEVVADGGVVDNASDTTATDDSAAAATTDDSATTAVKDDSSKAAADSGNSEKASTDTAAKDSSKTSDTAAKDSATKETAAKDTTAKDTAAKDTAAKDTAANTTSKTPAKNDKEILDEVASQSVSASSMFNNYLYEREQKNLKSQQDLLALINDMEKTPADNAVAQEQLLNLEEKESKITGIEEQLQQKYGEAIVKEEAGDSYKVVVLSDKLDVKQAVSIVDLVMKELSVSQDKVSVQYVSEK</sequence>
<protein>
    <recommendedName>
        <fullName evidence="6">10-formyltetrahydrofolate dehydrogenase</fullName>
    </recommendedName>
</protein>
<keyword evidence="5" id="KW-1185">Reference proteome</keyword>
<keyword evidence="3" id="KW-1133">Transmembrane helix</keyword>
<accession>A0A0W1B0E6</accession>
<feature type="transmembrane region" description="Helical" evidence="3">
    <location>
        <begin position="7"/>
        <end position="26"/>
    </location>
</feature>
<proteinExistence type="predicted"/>